<dbReference type="InterPro" id="IPR003439">
    <property type="entry name" value="ABC_transporter-like_ATP-bd"/>
</dbReference>
<proteinExistence type="predicted"/>
<organism evidence="5 6">
    <name type="scientific">Kineothrix sedimenti</name>
    <dbReference type="NCBI Taxonomy" id="3123317"/>
    <lineage>
        <taxon>Bacteria</taxon>
        <taxon>Bacillati</taxon>
        <taxon>Bacillota</taxon>
        <taxon>Clostridia</taxon>
        <taxon>Lachnospirales</taxon>
        <taxon>Lachnospiraceae</taxon>
        <taxon>Kineothrix</taxon>
    </lineage>
</organism>
<protein>
    <submittedName>
        <fullName evidence="5">ABC transporter ATP-binding protein</fullName>
    </submittedName>
</protein>
<keyword evidence="2" id="KW-0547">Nucleotide-binding</keyword>
<dbReference type="SUPFAM" id="SSF52540">
    <property type="entry name" value="P-loop containing nucleoside triphosphate hydrolases"/>
    <property type="match status" value="1"/>
</dbReference>
<dbReference type="PROSITE" id="PS00211">
    <property type="entry name" value="ABC_TRANSPORTER_1"/>
    <property type="match status" value="1"/>
</dbReference>
<dbReference type="SMART" id="SM00382">
    <property type="entry name" value="AAA"/>
    <property type="match status" value="1"/>
</dbReference>
<reference evidence="5 6" key="1">
    <citation type="submission" date="2024-02" db="EMBL/GenBank/DDBJ databases">
        <title>Bacterial strain from lacustrine sediment.</title>
        <authorList>
            <person name="Petit C."/>
            <person name="Fadhlaoui K."/>
        </authorList>
    </citation>
    <scope>NUCLEOTIDE SEQUENCE [LARGE SCALE GENOMIC DNA]</scope>
    <source>
        <strain evidence="5 6">IPX-CK</strain>
    </source>
</reference>
<evidence type="ECO:0000256" key="3">
    <source>
        <dbReference type="ARBA" id="ARBA00022840"/>
    </source>
</evidence>
<dbReference type="CDD" id="cd03255">
    <property type="entry name" value="ABC_MJ0796_LolCDE_FtsE"/>
    <property type="match status" value="1"/>
</dbReference>
<keyword evidence="6" id="KW-1185">Reference proteome</keyword>
<dbReference type="Proteomes" id="UP001451571">
    <property type="component" value="Chromosome"/>
</dbReference>
<dbReference type="PANTHER" id="PTHR24220">
    <property type="entry name" value="IMPORT ATP-BINDING PROTEIN"/>
    <property type="match status" value="1"/>
</dbReference>
<dbReference type="RefSeq" id="WP_342757424.1">
    <property type="nucleotide sequence ID" value="NZ_CP146256.1"/>
</dbReference>
<sequence length="251" mass="27807">MIKIEQISKSFKGTKVLNDITFEIKKGDFAAVMGPSGSGKSTLLYSVSGMDSVSEGRVMFEGVNIIELQESALSHFRLTKMGFVFQNAQMLKNLSVIDNIILPGLVAKKEPAENIRKRAYELMKQMEITGIENRDIKEVSGGELQRASICRAMINNPEILFLDEPTGALNSEATDQVLGILEDLNRNGMTIMAVTHDQRVAAKAKKVLYISDGQIAACKEFKTGGDRVLELDNWIKGLRFPSKNIYPYPTV</sequence>
<name>A0ABZ3EUC6_9FIRM</name>
<evidence type="ECO:0000256" key="1">
    <source>
        <dbReference type="ARBA" id="ARBA00022448"/>
    </source>
</evidence>
<dbReference type="InterPro" id="IPR017911">
    <property type="entry name" value="MacB-like_ATP-bd"/>
</dbReference>
<dbReference type="InterPro" id="IPR027417">
    <property type="entry name" value="P-loop_NTPase"/>
</dbReference>
<accession>A0ABZ3EUC6</accession>
<dbReference type="InterPro" id="IPR017871">
    <property type="entry name" value="ABC_transporter-like_CS"/>
</dbReference>
<evidence type="ECO:0000259" key="4">
    <source>
        <dbReference type="PROSITE" id="PS50893"/>
    </source>
</evidence>
<dbReference type="InterPro" id="IPR003593">
    <property type="entry name" value="AAA+_ATPase"/>
</dbReference>
<evidence type="ECO:0000256" key="2">
    <source>
        <dbReference type="ARBA" id="ARBA00022741"/>
    </source>
</evidence>
<keyword evidence="1" id="KW-0813">Transport</keyword>
<gene>
    <name evidence="5" type="ORF">V6984_20330</name>
</gene>
<evidence type="ECO:0000313" key="5">
    <source>
        <dbReference type="EMBL" id="XAH73823.1"/>
    </source>
</evidence>
<dbReference type="EMBL" id="CP146256">
    <property type="protein sequence ID" value="XAH73823.1"/>
    <property type="molecule type" value="Genomic_DNA"/>
</dbReference>
<dbReference type="Gene3D" id="3.40.50.300">
    <property type="entry name" value="P-loop containing nucleotide triphosphate hydrolases"/>
    <property type="match status" value="1"/>
</dbReference>
<feature type="domain" description="ABC transporter" evidence="4">
    <location>
        <begin position="2"/>
        <end position="237"/>
    </location>
</feature>
<keyword evidence="3 5" id="KW-0067">ATP-binding</keyword>
<dbReference type="InterPro" id="IPR015854">
    <property type="entry name" value="ABC_transpr_LolD-like"/>
</dbReference>
<dbReference type="PANTHER" id="PTHR24220:SF86">
    <property type="entry name" value="ABC TRANSPORTER ABCH.1"/>
    <property type="match status" value="1"/>
</dbReference>
<dbReference type="PROSITE" id="PS50893">
    <property type="entry name" value="ABC_TRANSPORTER_2"/>
    <property type="match status" value="1"/>
</dbReference>
<dbReference type="Pfam" id="PF00005">
    <property type="entry name" value="ABC_tran"/>
    <property type="match status" value="1"/>
</dbReference>
<evidence type="ECO:0000313" key="6">
    <source>
        <dbReference type="Proteomes" id="UP001451571"/>
    </source>
</evidence>
<dbReference type="GO" id="GO:0005524">
    <property type="term" value="F:ATP binding"/>
    <property type="evidence" value="ECO:0007669"/>
    <property type="project" value="UniProtKB-KW"/>
</dbReference>